<protein>
    <recommendedName>
        <fullName evidence="3">Replicative DNA helicase</fullName>
    </recommendedName>
</protein>
<dbReference type="InterPro" id="IPR027417">
    <property type="entry name" value="P-loop_NTPase"/>
</dbReference>
<evidence type="ECO:0000313" key="1">
    <source>
        <dbReference type="EMBL" id="QQP10741.1"/>
    </source>
</evidence>
<dbReference type="Gene3D" id="3.40.50.300">
    <property type="entry name" value="P-loop containing nucleotide triphosphate hydrolases"/>
    <property type="match status" value="1"/>
</dbReference>
<name>A0ABX7ALG7_9BACI</name>
<gene>
    <name evidence="1" type="ORF">FJQ98_15965</name>
</gene>
<sequence length="484" mass="57032">MVEKRKDNDYASEALLVGSLYKNVDLYIEYADLIKSKYDFHDEELRYLYDMFELFYMTFSQEMNESKFTIFMSQDSERAKRYKDIGGWRTIEYQMSLADDKDIDRYFDTVKKYSLIREFARKNFPTDKMLQHPKFPQMKAEDIISTMRYAVDNINTVIGGGKQATLLGSKFKDKLESWKQTPDIGHPLPFPKWDEYFRGLRKKKVLVDGMLSNEGKSRRMAKVVNFIGVLKRVPILVLVNEQDEDEWYAMQASTICNNYEFNFLNTNHDNKESLTNITESDILNGVYESEEQYHLITEIVGEWIKENTRVYFLELNQYSDEDLQREIKKHVLGLGVEVIYYDTLKGFKGDQWETVKQTTTMIKNVCGEMNVAGYCTIQLTDETHNIDIFDLNSNNIANAKQLYHVVDHMILEKRLNPNDYHKYRITNEWGTYRLDKNKTYYGQKIAKNRGTGKGTVLVTEVNLDRNTWYEVGFLTKVFKPKNDK</sequence>
<evidence type="ECO:0008006" key="3">
    <source>
        <dbReference type="Google" id="ProtNLM"/>
    </source>
</evidence>
<reference evidence="1 2" key="1">
    <citation type="submission" date="2020-01" db="EMBL/GenBank/DDBJ databases">
        <authorList>
            <person name="Liu G."/>
            <person name="Liu B."/>
        </authorList>
    </citation>
    <scope>NUCLEOTIDE SEQUENCE [LARGE SCALE GENOMIC DNA]</scope>
    <source>
        <strain evidence="1 2">FJAT-51161</strain>
    </source>
</reference>
<dbReference type="Proteomes" id="UP000596049">
    <property type="component" value="Chromosome"/>
</dbReference>
<keyword evidence="2" id="KW-1185">Reference proteome</keyword>
<dbReference type="EMBL" id="CP067341">
    <property type="protein sequence ID" value="QQP10741.1"/>
    <property type="molecule type" value="Genomic_DNA"/>
</dbReference>
<proteinExistence type="predicted"/>
<evidence type="ECO:0000313" key="2">
    <source>
        <dbReference type="Proteomes" id="UP000596049"/>
    </source>
</evidence>
<dbReference type="RefSeq" id="WP_201406480.1">
    <property type="nucleotide sequence ID" value="NZ_CP067341.1"/>
</dbReference>
<accession>A0ABX7ALG7</accession>
<organism evidence="1 2">
    <name type="scientific">Lysinibacillus agricola</name>
    <dbReference type="NCBI Taxonomy" id="2590012"/>
    <lineage>
        <taxon>Bacteria</taxon>
        <taxon>Bacillati</taxon>
        <taxon>Bacillota</taxon>
        <taxon>Bacilli</taxon>
        <taxon>Bacillales</taxon>
        <taxon>Bacillaceae</taxon>
        <taxon>Lysinibacillus</taxon>
    </lineage>
</organism>